<dbReference type="PANTHER" id="PTHR23501">
    <property type="entry name" value="MAJOR FACILITATOR SUPERFAMILY"/>
    <property type="match status" value="1"/>
</dbReference>
<name>A0A8T9C0P4_9HELO</name>
<dbReference type="Gene3D" id="1.20.1720.10">
    <property type="entry name" value="Multidrug resistance protein D"/>
    <property type="match status" value="1"/>
</dbReference>
<protein>
    <submittedName>
        <fullName evidence="7">Efflux pump FUS6</fullName>
    </submittedName>
</protein>
<evidence type="ECO:0000256" key="4">
    <source>
        <dbReference type="ARBA" id="ARBA00023136"/>
    </source>
</evidence>
<evidence type="ECO:0000256" key="1">
    <source>
        <dbReference type="ARBA" id="ARBA00004141"/>
    </source>
</evidence>
<dbReference type="OrthoDB" id="440553at2759"/>
<dbReference type="Pfam" id="PF07690">
    <property type="entry name" value="MFS_1"/>
    <property type="match status" value="1"/>
</dbReference>
<dbReference type="PROSITE" id="PS50850">
    <property type="entry name" value="MFS"/>
    <property type="match status" value="1"/>
</dbReference>
<comment type="subcellular location">
    <subcellularLocation>
        <location evidence="1">Membrane</location>
        <topology evidence="1">Multi-pass membrane protein</topology>
    </subcellularLocation>
</comment>
<accession>A0A8T9C0P4</accession>
<gene>
    <name evidence="7" type="primary">FUS6_7</name>
    <name evidence="7" type="ORF">LSUE1_G005572</name>
</gene>
<dbReference type="GO" id="GO:0005886">
    <property type="term" value="C:plasma membrane"/>
    <property type="evidence" value="ECO:0007669"/>
    <property type="project" value="TreeGrafter"/>
</dbReference>
<sequence length="300" mass="32223">MAIAPTMVPEKEFAKYIAIISTVFLIASVLGPILGGAINTHTTWRWVFLLNAPGGAISIILVALFLPSSKPAQGTSLIDHLKGKFSKAAFARIDLLGTTLLLAFSVLIVFALEESGSRYSWSSPTIIITIVFSALSGVGFVGWEWWIERAKGKQEPTFPLTLLKDRVLASMMATAFFIGFPFVAIVVNIPQRAQAVYGFSPIRAGLALLPLLLTSPLATALSGYLTSNRRIPPLYLIVIGSVLQLLGVGLTCSLPTNATKSPAAQYGYEVIMGFGFGAGLSTLLTLAKLVVEERHLLPRF</sequence>
<evidence type="ECO:0000313" key="7">
    <source>
        <dbReference type="EMBL" id="TVY75574.1"/>
    </source>
</evidence>
<dbReference type="Proteomes" id="UP000469558">
    <property type="component" value="Unassembled WGS sequence"/>
</dbReference>
<dbReference type="Gene3D" id="1.20.1250.20">
    <property type="entry name" value="MFS general substrate transporter like domains"/>
    <property type="match status" value="1"/>
</dbReference>
<feature type="transmembrane region" description="Helical" evidence="5">
    <location>
        <begin position="207"/>
        <end position="227"/>
    </location>
</feature>
<evidence type="ECO:0000259" key="6">
    <source>
        <dbReference type="PROSITE" id="PS50850"/>
    </source>
</evidence>
<comment type="caution">
    <text evidence="7">The sequence shown here is derived from an EMBL/GenBank/DDBJ whole genome shotgun (WGS) entry which is preliminary data.</text>
</comment>
<feature type="transmembrane region" description="Helical" evidence="5">
    <location>
        <begin position="234"/>
        <end position="258"/>
    </location>
</feature>
<evidence type="ECO:0000313" key="8">
    <source>
        <dbReference type="Proteomes" id="UP000469558"/>
    </source>
</evidence>
<feature type="domain" description="Major facilitator superfamily (MFS) profile" evidence="6">
    <location>
        <begin position="1"/>
        <end position="300"/>
    </location>
</feature>
<dbReference type="EMBL" id="QGMK01001014">
    <property type="protein sequence ID" value="TVY75574.1"/>
    <property type="molecule type" value="Genomic_DNA"/>
</dbReference>
<feature type="transmembrane region" description="Helical" evidence="5">
    <location>
        <begin position="167"/>
        <end position="187"/>
    </location>
</feature>
<keyword evidence="4 5" id="KW-0472">Membrane</keyword>
<keyword evidence="8" id="KW-1185">Reference proteome</keyword>
<dbReference type="SUPFAM" id="SSF103473">
    <property type="entry name" value="MFS general substrate transporter"/>
    <property type="match status" value="1"/>
</dbReference>
<evidence type="ECO:0000256" key="5">
    <source>
        <dbReference type="SAM" id="Phobius"/>
    </source>
</evidence>
<feature type="transmembrane region" description="Helical" evidence="5">
    <location>
        <begin position="89"/>
        <end position="112"/>
    </location>
</feature>
<keyword evidence="2 5" id="KW-0812">Transmembrane</keyword>
<evidence type="ECO:0000256" key="2">
    <source>
        <dbReference type="ARBA" id="ARBA00022692"/>
    </source>
</evidence>
<feature type="transmembrane region" description="Helical" evidence="5">
    <location>
        <begin position="124"/>
        <end position="146"/>
    </location>
</feature>
<feature type="transmembrane region" description="Helical" evidence="5">
    <location>
        <begin position="16"/>
        <end position="38"/>
    </location>
</feature>
<feature type="transmembrane region" description="Helical" evidence="5">
    <location>
        <begin position="44"/>
        <end position="68"/>
    </location>
</feature>
<proteinExistence type="predicted"/>
<keyword evidence="3 5" id="KW-1133">Transmembrane helix</keyword>
<dbReference type="InterPro" id="IPR036259">
    <property type="entry name" value="MFS_trans_sf"/>
</dbReference>
<reference evidence="7 8" key="1">
    <citation type="submission" date="2018-05" db="EMBL/GenBank/DDBJ databases">
        <title>Genome sequencing and assembly of the regulated plant pathogen Lachnellula willkommii and related sister species for the development of diagnostic species identification markers.</title>
        <authorList>
            <person name="Giroux E."/>
            <person name="Bilodeau G."/>
        </authorList>
    </citation>
    <scope>NUCLEOTIDE SEQUENCE [LARGE SCALE GENOMIC DNA]</scope>
    <source>
        <strain evidence="7 8">CBS 268.59</strain>
    </source>
</reference>
<dbReference type="GO" id="GO:0022857">
    <property type="term" value="F:transmembrane transporter activity"/>
    <property type="evidence" value="ECO:0007669"/>
    <property type="project" value="InterPro"/>
</dbReference>
<dbReference type="AlphaFoldDB" id="A0A8T9C0P4"/>
<organism evidence="7 8">
    <name type="scientific">Lachnellula suecica</name>
    <dbReference type="NCBI Taxonomy" id="602035"/>
    <lineage>
        <taxon>Eukaryota</taxon>
        <taxon>Fungi</taxon>
        <taxon>Dikarya</taxon>
        <taxon>Ascomycota</taxon>
        <taxon>Pezizomycotina</taxon>
        <taxon>Leotiomycetes</taxon>
        <taxon>Helotiales</taxon>
        <taxon>Lachnaceae</taxon>
        <taxon>Lachnellula</taxon>
    </lineage>
</organism>
<dbReference type="InterPro" id="IPR011701">
    <property type="entry name" value="MFS"/>
</dbReference>
<evidence type="ECO:0000256" key="3">
    <source>
        <dbReference type="ARBA" id="ARBA00022989"/>
    </source>
</evidence>
<dbReference type="InterPro" id="IPR020846">
    <property type="entry name" value="MFS_dom"/>
</dbReference>
<feature type="transmembrane region" description="Helical" evidence="5">
    <location>
        <begin position="270"/>
        <end position="291"/>
    </location>
</feature>
<dbReference type="PANTHER" id="PTHR23501:SF43">
    <property type="entry name" value="MULTIDRUG TRANSPORTER, PUTATIVE (AFU_ORTHOLOGUE AFUA_6G03040)-RELATED"/>
    <property type="match status" value="1"/>
</dbReference>